<feature type="transmembrane region" description="Helical" evidence="8">
    <location>
        <begin position="48"/>
        <end position="64"/>
    </location>
</feature>
<comment type="subcellular location">
    <subcellularLocation>
        <location evidence="8">Cell inner membrane</location>
        <topology evidence="8">Multi-pass membrane protein</topology>
    </subcellularLocation>
    <subcellularLocation>
        <location evidence="1">Cell membrane</location>
        <topology evidence="1">Multi-pass membrane protein</topology>
    </subcellularLocation>
</comment>
<sequence length="413" mass="42734">MSTIARPDRLLVLLAALVAFAPLSIDTYLPSLPEIANNLAASQPQVQMTIGVFLLGLCVGMLFYGPLSDRFGRRPILLAGLALYLVASVGCMAASSVEQLIVWRFFQALGGAAASVLARAIVRDLYPLNEAARALSLMHLVTMIATLAAPLAGSALLSLSGWRSIFAALLLFSVLCLLASLRWIPETHPASRRGRSVGAAFAAYWHIGTQRRALGCILCMGFSFGGMFAFITASPFVYVEYFGVSPSDYAWLFGMNIAGIIVMTFVNARLVTRVGTLPMLAVGAVLAALSGAALAVVGLTEMASLAAMATCIIVYVSVTGLLGANSVARLLTLYPQQAGAAAGLAVSGQFACGAGFSALVSYFANGTPLPMCLAMAAAGVGSLGAFLLIYQGRGEASSGAAGQFQAGRAPGGR</sequence>
<dbReference type="Gene3D" id="1.20.1720.10">
    <property type="entry name" value="Multidrug resistance protein D"/>
    <property type="match status" value="1"/>
</dbReference>
<dbReference type="EMBL" id="JAAHBT010000143">
    <property type="protein sequence ID" value="NES10610.1"/>
    <property type="molecule type" value="Genomic_DNA"/>
</dbReference>
<feature type="transmembrane region" description="Helical" evidence="8">
    <location>
        <begin position="165"/>
        <end position="184"/>
    </location>
</feature>
<keyword evidence="6 8" id="KW-1133">Transmembrane helix</keyword>
<comment type="caution">
    <text evidence="8">Lacks conserved residue(s) required for the propagation of feature annotation.</text>
</comment>
<evidence type="ECO:0000256" key="8">
    <source>
        <dbReference type="RuleBase" id="RU365088"/>
    </source>
</evidence>
<dbReference type="Proteomes" id="UP000471751">
    <property type="component" value="Unassembled WGS sequence"/>
</dbReference>
<reference evidence="10 11" key="1">
    <citation type="submission" date="2020-02" db="EMBL/GenBank/DDBJ databases">
        <title>Broccoli isolated Pseudomonas sp.</title>
        <authorList>
            <person name="Fujikawa T."/>
            <person name="Sawada H."/>
        </authorList>
    </citation>
    <scope>NUCLEOTIDE SEQUENCE [LARGE SCALE GENOMIC DNA]</scope>
    <source>
        <strain evidence="10 11">JCM 32154</strain>
    </source>
</reference>
<organism evidence="10 11">
    <name type="scientific">Pseudomonas laurentiana</name>
    <dbReference type="NCBI Taxonomy" id="2364649"/>
    <lineage>
        <taxon>Bacteria</taxon>
        <taxon>Pseudomonadati</taxon>
        <taxon>Pseudomonadota</taxon>
        <taxon>Gammaproteobacteria</taxon>
        <taxon>Pseudomonadales</taxon>
        <taxon>Pseudomonadaceae</taxon>
        <taxon>Pseudomonas</taxon>
    </lineage>
</organism>
<feature type="transmembrane region" description="Helical" evidence="8">
    <location>
        <begin position="134"/>
        <end position="159"/>
    </location>
</feature>
<dbReference type="PROSITE" id="PS50850">
    <property type="entry name" value="MFS"/>
    <property type="match status" value="1"/>
</dbReference>
<keyword evidence="7 8" id="KW-0472">Membrane</keyword>
<feature type="transmembrane region" description="Helical" evidence="8">
    <location>
        <begin position="213"/>
        <end position="237"/>
    </location>
</feature>
<dbReference type="GO" id="GO:0015385">
    <property type="term" value="F:sodium:proton antiporter activity"/>
    <property type="evidence" value="ECO:0007669"/>
    <property type="project" value="TreeGrafter"/>
</dbReference>
<dbReference type="InterPro" id="IPR011701">
    <property type="entry name" value="MFS"/>
</dbReference>
<keyword evidence="3 8" id="KW-0813">Transport</keyword>
<evidence type="ECO:0000256" key="3">
    <source>
        <dbReference type="ARBA" id="ARBA00022448"/>
    </source>
</evidence>
<evidence type="ECO:0000256" key="4">
    <source>
        <dbReference type="ARBA" id="ARBA00022475"/>
    </source>
</evidence>
<dbReference type="CDD" id="cd17320">
    <property type="entry name" value="MFS_MdfA_MDR_like"/>
    <property type="match status" value="1"/>
</dbReference>
<dbReference type="NCBIfam" id="NF008314">
    <property type="entry name" value="PRK11102.1"/>
    <property type="match status" value="1"/>
</dbReference>
<dbReference type="InterPro" id="IPR036259">
    <property type="entry name" value="MFS_trans_sf"/>
</dbReference>
<dbReference type="SUPFAM" id="SSF103473">
    <property type="entry name" value="MFS general substrate transporter"/>
    <property type="match status" value="1"/>
</dbReference>
<comment type="caution">
    <text evidence="10">The sequence shown here is derived from an EMBL/GenBank/DDBJ whole genome shotgun (WGS) entry which is preliminary data.</text>
</comment>
<keyword evidence="8" id="KW-0997">Cell inner membrane</keyword>
<dbReference type="PANTHER" id="PTHR23502">
    <property type="entry name" value="MAJOR FACILITATOR SUPERFAMILY"/>
    <property type="match status" value="1"/>
</dbReference>
<evidence type="ECO:0000313" key="10">
    <source>
        <dbReference type="EMBL" id="NES10610.1"/>
    </source>
</evidence>
<dbReference type="RefSeq" id="WP_163936999.1">
    <property type="nucleotide sequence ID" value="NZ_BMQU01000003.1"/>
</dbReference>
<evidence type="ECO:0000256" key="1">
    <source>
        <dbReference type="ARBA" id="ARBA00004651"/>
    </source>
</evidence>
<feature type="transmembrane region" description="Helical" evidence="8">
    <location>
        <begin position="249"/>
        <end position="268"/>
    </location>
</feature>
<keyword evidence="5 8" id="KW-0812">Transmembrane</keyword>
<evidence type="ECO:0000256" key="2">
    <source>
        <dbReference type="ARBA" id="ARBA00006236"/>
    </source>
</evidence>
<dbReference type="GO" id="GO:0005886">
    <property type="term" value="C:plasma membrane"/>
    <property type="evidence" value="ECO:0007669"/>
    <property type="project" value="UniProtKB-SubCell"/>
</dbReference>
<evidence type="ECO:0000256" key="7">
    <source>
        <dbReference type="ARBA" id="ARBA00023136"/>
    </source>
</evidence>
<dbReference type="GO" id="GO:1990961">
    <property type="term" value="P:xenobiotic detoxification by transmembrane export across the plasma membrane"/>
    <property type="evidence" value="ECO:0007669"/>
    <property type="project" value="InterPro"/>
</dbReference>
<evidence type="ECO:0000313" key="11">
    <source>
        <dbReference type="Proteomes" id="UP000471751"/>
    </source>
</evidence>
<feature type="transmembrane region" description="Helical" evidence="8">
    <location>
        <begin position="340"/>
        <end position="362"/>
    </location>
</feature>
<feature type="domain" description="Major facilitator superfamily (MFS) profile" evidence="9">
    <location>
        <begin position="10"/>
        <end position="393"/>
    </location>
</feature>
<dbReference type="PANTHER" id="PTHR23502:SF132">
    <property type="entry name" value="POLYAMINE TRANSPORTER 2-RELATED"/>
    <property type="match status" value="1"/>
</dbReference>
<dbReference type="FunFam" id="1.20.1720.10:FF:000005">
    <property type="entry name" value="Bcr/CflA family efflux transporter"/>
    <property type="match status" value="1"/>
</dbReference>
<feature type="transmembrane region" description="Helical" evidence="8">
    <location>
        <begin position="368"/>
        <end position="390"/>
    </location>
</feature>
<name>A0A6I5RSH4_9PSED</name>
<gene>
    <name evidence="10" type="ORF">G3O07_14130</name>
</gene>
<proteinExistence type="inferred from homology"/>
<evidence type="ECO:0000256" key="6">
    <source>
        <dbReference type="ARBA" id="ARBA00022989"/>
    </source>
</evidence>
<feature type="transmembrane region" description="Helical" evidence="8">
    <location>
        <begin position="305"/>
        <end position="328"/>
    </location>
</feature>
<feature type="transmembrane region" description="Helical" evidence="8">
    <location>
        <begin position="76"/>
        <end position="95"/>
    </location>
</feature>
<keyword evidence="4" id="KW-1003">Cell membrane</keyword>
<dbReference type="AlphaFoldDB" id="A0A6I5RSH4"/>
<dbReference type="Pfam" id="PF07690">
    <property type="entry name" value="MFS_1"/>
    <property type="match status" value="1"/>
</dbReference>
<dbReference type="InterPro" id="IPR004812">
    <property type="entry name" value="Efflux_drug-R_Bcr/CmlA"/>
</dbReference>
<protein>
    <recommendedName>
        <fullName evidence="8">Bcr/CflA family efflux transporter</fullName>
    </recommendedName>
</protein>
<keyword evidence="11" id="KW-1185">Reference proteome</keyword>
<feature type="transmembrane region" description="Helical" evidence="8">
    <location>
        <begin position="101"/>
        <end position="122"/>
    </location>
</feature>
<dbReference type="NCBIfam" id="TIGR00710">
    <property type="entry name" value="efflux_Bcr_CflA"/>
    <property type="match status" value="1"/>
</dbReference>
<dbReference type="InterPro" id="IPR020846">
    <property type="entry name" value="MFS_dom"/>
</dbReference>
<accession>A0A6I5RSH4</accession>
<feature type="transmembrane region" description="Helical" evidence="8">
    <location>
        <begin position="280"/>
        <end position="299"/>
    </location>
</feature>
<dbReference type="GO" id="GO:0042910">
    <property type="term" value="F:xenobiotic transmembrane transporter activity"/>
    <property type="evidence" value="ECO:0007669"/>
    <property type="project" value="InterPro"/>
</dbReference>
<comment type="similarity">
    <text evidence="2 8">Belongs to the major facilitator superfamily. Bcr/CmlA family.</text>
</comment>
<evidence type="ECO:0000256" key="5">
    <source>
        <dbReference type="ARBA" id="ARBA00022692"/>
    </source>
</evidence>
<evidence type="ECO:0000259" key="9">
    <source>
        <dbReference type="PROSITE" id="PS50850"/>
    </source>
</evidence>